<organism evidence="1 2">
    <name type="scientific">Monoraphidium neglectum</name>
    <dbReference type="NCBI Taxonomy" id="145388"/>
    <lineage>
        <taxon>Eukaryota</taxon>
        <taxon>Viridiplantae</taxon>
        <taxon>Chlorophyta</taxon>
        <taxon>core chlorophytes</taxon>
        <taxon>Chlorophyceae</taxon>
        <taxon>CS clade</taxon>
        <taxon>Sphaeropleales</taxon>
        <taxon>Selenastraceae</taxon>
        <taxon>Monoraphidium</taxon>
    </lineage>
</organism>
<evidence type="ECO:0000313" key="2">
    <source>
        <dbReference type="Proteomes" id="UP000054498"/>
    </source>
</evidence>
<gene>
    <name evidence="1" type="ORF">MNEG_2719</name>
</gene>
<protein>
    <submittedName>
        <fullName evidence="1">Uncharacterized protein</fullName>
    </submittedName>
</protein>
<dbReference type="STRING" id="145388.A0A0D2LEZ5"/>
<name>A0A0D2LEZ5_9CHLO</name>
<evidence type="ECO:0000313" key="1">
    <source>
        <dbReference type="EMBL" id="KIZ05239.1"/>
    </source>
</evidence>
<dbReference type="Proteomes" id="UP000054498">
    <property type="component" value="Unassembled WGS sequence"/>
</dbReference>
<reference evidence="1 2" key="1">
    <citation type="journal article" date="2013" name="BMC Genomics">
        <title>Reconstruction of the lipid metabolism for the microalga Monoraphidium neglectum from its genome sequence reveals characteristics suitable for biofuel production.</title>
        <authorList>
            <person name="Bogen C."/>
            <person name="Al-Dilaimi A."/>
            <person name="Albersmeier A."/>
            <person name="Wichmann J."/>
            <person name="Grundmann M."/>
            <person name="Rupp O."/>
            <person name="Lauersen K.J."/>
            <person name="Blifernez-Klassen O."/>
            <person name="Kalinowski J."/>
            <person name="Goesmann A."/>
            <person name="Mussgnug J.H."/>
            <person name="Kruse O."/>
        </authorList>
    </citation>
    <scope>NUCLEOTIDE SEQUENCE [LARGE SCALE GENOMIC DNA]</scope>
    <source>
        <strain evidence="1 2">SAG 48.87</strain>
    </source>
</reference>
<dbReference type="RefSeq" id="XP_013904258.1">
    <property type="nucleotide sequence ID" value="XM_014048804.1"/>
</dbReference>
<accession>A0A0D2LEZ5</accession>
<keyword evidence="2" id="KW-1185">Reference proteome</keyword>
<dbReference type="EMBL" id="KK100536">
    <property type="protein sequence ID" value="KIZ05239.1"/>
    <property type="molecule type" value="Genomic_DNA"/>
</dbReference>
<dbReference type="AlphaFoldDB" id="A0A0D2LEZ5"/>
<dbReference type="GeneID" id="25735597"/>
<sequence>MAKGKCATGKIADDPYALLVNTTVGDTVTSVKFSPAGSLKQGRQKLKVSVKYAGGATAKASCDVDVSDREPPTVSVASKSGGACAWPKPGKTAACYPLKELVRATDNCRPAPTVTLTGCAVTASAPSNGSAADCYQESGAGSVCVVYPPAGAVAPRVARVSLRAVDASKNSSPALNVSVVVYGAKPASPPQGCKPR</sequence>
<proteinExistence type="predicted"/>
<dbReference type="KEGG" id="mng:MNEG_2719"/>